<name>A0A5M8ARF6_9BURK</name>
<protein>
    <submittedName>
        <fullName evidence="3">Tripartite tricarboxylate transporter TctB family protein</fullName>
    </submittedName>
</protein>
<dbReference type="EMBL" id="VWRN01000031">
    <property type="protein sequence ID" value="KAA6124566.1"/>
    <property type="molecule type" value="Genomic_DNA"/>
</dbReference>
<keyword evidence="1" id="KW-0472">Membrane</keyword>
<evidence type="ECO:0000313" key="4">
    <source>
        <dbReference type="Proteomes" id="UP000324324"/>
    </source>
</evidence>
<keyword evidence="4" id="KW-1185">Reference proteome</keyword>
<keyword evidence="1" id="KW-0812">Transmembrane</keyword>
<evidence type="ECO:0000313" key="3">
    <source>
        <dbReference type="EMBL" id="KAA6124566.1"/>
    </source>
</evidence>
<sequence>MRIRKQTDFFSGLMFIAVGLGFSLVARGYTMGTAARMGPGYFPFWLGIVLALLGAVVTIGAMSPKGESDRLARWDLRTVLWVLGSVVLFGLVLKPLGMVLSVILLVLIASMASHEFTWRGALLNAAVLVVISLVAFVYGINLQMPVWPAFLSA</sequence>
<feature type="transmembrane region" description="Helical" evidence="1">
    <location>
        <begin position="121"/>
        <end position="140"/>
    </location>
</feature>
<dbReference type="RefSeq" id="WP_149317382.1">
    <property type="nucleotide sequence ID" value="NZ_VWRN01000031.1"/>
</dbReference>
<comment type="caution">
    <text evidence="3">The sequence shown here is derived from an EMBL/GenBank/DDBJ whole genome shotgun (WGS) entry which is preliminary data.</text>
</comment>
<reference evidence="3 4" key="1">
    <citation type="submission" date="2019-09" db="EMBL/GenBank/DDBJ databases">
        <title>Isolation of a novel species in the genus Cupriavidus from patients with sepsis using whole genome sequencing.</title>
        <authorList>
            <person name="Kweon O.J."/>
            <person name="Lee M.-K."/>
        </authorList>
    </citation>
    <scope>NUCLEOTIDE SEQUENCE [LARGE SCALE GENOMIC DNA]</scope>
    <source>
        <strain evidence="3 4">MKL-01</strain>
    </source>
</reference>
<dbReference type="InterPro" id="IPR009936">
    <property type="entry name" value="DUF1468"/>
</dbReference>
<gene>
    <name evidence="3" type="ORF">F1599_11720</name>
</gene>
<keyword evidence="1" id="KW-1133">Transmembrane helix</keyword>
<evidence type="ECO:0000259" key="2">
    <source>
        <dbReference type="Pfam" id="PF07331"/>
    </source>
</evidence>
<dbReference type="Pfam" id="PF07331">
    <property type="entry name" value="TctB"/>
    <property type="match status" value="1"/>
</dbReference>
<dbReference type="AlphaFoldDB" id="A0A5M8ARF6"/>
<evidence type="ECO:0000256" key="1">
    <source>
        <dbReference type="SAM" id="Phobius"/>
    </source>
</evidence>
<proteinExistence type="predicted"/>
<feature type="transmembrane region" description="Helical" evidence="1">
    <location>
        <begin position="12"/>
        <end position="30"/>
    </location>
</feature>
<feature type="transmembrane region" description="Helical" evidence="1">
    <location>
        <begin position="42"/>
        <end position="62"/>
    </location>
</feature>
<feature type="domain" description="DUF1468" evidence="2">
    <location>
        <begin position="10"/>
        <end position="145"/>
    </location>
</feature>
<accession>A0A5M8ARF6</accession>
<organism evidence="3 4">
    <name type="scientific">Cupriavidus cauae</name>
    <dbReference type="NCBI Taxonomy" id="2608999"/>
    <lineage>
        <taxon>Bacteria</taxon>
        <taxon>Pseudomonadati</taxon>
        <taxon>Pseudomonadota</taxon>
        <taxon>Betaproteobacteria</taxon>
        <taxon>Burkholderiales</taxon>
        <taxon>Burkholderiaceae</taxon>
        <taxon>Cupriavidus</taxon>
    </lineage>
</organism>
<dbReference type="Proteomes" id="UP000324324">
    <property type="component" value="Unassembled WGS sequence"/>
</dbReference>